<sequence length="84" mass="9452">MRIDQLRLLFEAGDLQACTLLPALLEAGPAPRWTLHVKRRNGALVALCLNRKRNGVDQERIFHSLDAAFASAREIGFQEVRVRA</sequence>
<reference evidence="1" key="2">
    <citation type="submission" date="2015-07" db="EMBL/GenBank/DDBJ databases">
        <title>Plasmids, circular viruses and viroids from rat gut.</title>
        <authorList>
            <person name="Jorgensen T.J."/>
            <person name="Hansen M.A."/>
            <person name="Xu Z."/>
            <person name="Tabak M.A."/>
            <person name="Sorensen S.J."/>
            <person name="Hansen L.H."/>
        </authorList>
    </citation>
    <scope>NUCLEOTIDE SEQUENCE</scope>
    <source>
        <strain evidence="1">RGFK1670</strain>
    </source>
</reference>
<evidence type="ECO:0000313" key="1">
    <source>
        <dbReference type="EMBL" id="CRY97639.1"/>
    </source>
</evidence>
<reference evidence="1" key="1">
    <citation type="submission" date="2015-06" db="EMBL/GenBank/DDBJ databases">
        <authorList>
            <person name="Joergensen T."/>
        </authorList>
    </citation>
    <scope>NUCLEOTIDE SEQUENCE</scope>
    <source>
        <strain evidence="1">RGFK1670</strain>
    </source>
</reference>
<evidence type="ECO:0008006" key="2">
    <source>
        <dbReference type="Google" id="ProtNLM"/>
    </source>
</evidence>
<dbReference type="EMBL" id="LN854174">
    <property type="protein sequence ID" value="CRY97639.1"/>
    <property type="molecule type" value="Genomic_DNA"/>
</dbReference>
<protein>
    <recommendedName>
        <fullName evidence="2">Plasmid replication protein RepB</fullName>
    </recommendedName>
</protein>
<accession>A0A0H5Q8C0</accession>
<dbReference type="AlphaFoldDB" id="A0A0H5Q8C0"/>
<organism evidence="1">
    <name type="scientific">uncultured prokaryote</name>
    <dbReference type="NCBI Taxonomy" id="198431"/>
    <lineage>
        <taxon>unclassified sequences</taxon>
        <taxon>environmental samples</taxon>
    </lineage>
</organism>
<name>A0A0H5Q8C0_9ZZZZ</name>
<proteinExistence type="predicted"/>